<keyword evidence="4" id="KW-1185">Reference proteome</keyword>
<reference evidence="4" key="2">
    <citation type="submission" date="2015-01" db="EMBL/GenBank/DDBJ databases">
        <title>Evolutionary Origins and Diversification of the Mycorrhizal Mutualists.</title>
        <authorList>
            <consortium name="DOE Joint Genome Institute"/>
            <consortium name="Mycorrhizal Genomics Consortium"/>
            <person name="Kohler A."/>
            <person name="Kuo A."/>
            <person name="Nagy L.G."/>
            <person name="Floudas D."/>
            <person name="Copeland A."/>
            <person name="Barry K.W."/>
            <person name="Cichocki N."/>
            <person name="Veneault-Fourrey C."/>
            <person name="LaButti K."/>
            <person name="Lindquist E.A."/>
            <person name="Lipzen A."/>
            <person name="Lundell T."/>
            <person name="Morin E."/>
            <person name="Murat C."/>
            <person name="Riley R."/>
            <person name="Ohm R."/>
            <person name="Sun H."/>
            <person name="Tunlid A."/>
            <person name="Henrissat B."/>
            <person name="Grigoriev I.V."/>
            <person name="Hibbett D.S."/>
            <person name="Martin F."/>
        </authorList>
    </citation>
    <scope>NUCLEOTIDE SEQUENCE [LARGE SCALE GENOMIC DNA]</scope>
    <source>
        <strain evidence="4">F 1598</strain>
    </source>
</reference>
<sequence length="214" mass="23698">MPKKANNLDKIHSSVNDNTVPSPSLVDSELANALHHIKLEKKRGDDYKRRNHNEHHKQLRSEAAVKNLKAKAAEQSAEVAKVETQLELVTHDRNALADNKAILEEKNTLLKKQKDALRKGKECAIAKAAIEKAKKVRLKEKGVISESLCDIIRELIKLRVPVEHVDGVLHAVAEGLGIAIEDHVSARSVLRIILEGGVAAKLQLTHMILNTDCE</sequence>
<name>A0A0C3EKX6_PILCF</name>
<dbReference type="HOGENOM" id="CLU_1289379_0_0_1"/>
<reference evidence="3 4" key="1">
    <citation type="submission" date="2014-04" db="EMBL/GenBank/DDBJ databases">
        <authorList>
            <consortium name="DOE Joint Genome Institute"/>
            <person name="Kuo A."/>
            <person name="Tarkka M."/>
            <person name="Buscot F."/>
            <person name="Kohler A."/>
            <person name="Nagy L.G."/>
            <person name="Floudas D."/>
            <person name="Copeland A."/>
            <person name="Barry K.W."/>
            <person name="Cichocki N."/>
            <person name="Veneault-Fourrey C."/>
            <person name="LaButti K."/>
            <person name="Lindquist E.A."/>
            <person name="Lipzen A."/>
            <person name="Lundell T."/>
            <person name="Morin E."/>
            <person name="Murat C."/>
            <person name="Sun H."/>
            <person name="Tunlid A."/>
            <person name="Henrissat B."/>
            <person name="Grigoriev I.V."/>
            <person name="Hibbett D.S."/>
            <person name="Martin F."/>
            <person name="Nordberg H.P."/>
            <person name="Cantor M.N."/>
            <person name="Hua S.X."/>
        </authorList>
    </citation>
    <scope>NUCLEOTIDE SEQUENCE [LARGE SCALE GENOMIC DNA]</scope>
    <source>
        <strain evidence="3 4">F 1598</strain>
    </source>
</reference>
<keyword evidence="1" id="KW-0175">Coiled coil</keyword>
<protein>
    <submittedName>
        <fullName evidence="3">Uncharacterized protein</fullName>
    </submittedName>
</protein>
<evidence type="ECO:0000256" key="1">
    <source>
        <dbReference type="SAM" id="Coils"/>
    </source>
</evidence>
<evidence type="ECO:0000313" key="3">
    <source>
        <dbReference type="EMBL" id="KIM73250.1"/>
    </source>
</evidence>
<organism evidence="3 4">
    <name type="scientific">Piloderma croceum (strain F 1598)</name>
    <dbReference type="NCBI Taxonomy" id="765440"/>
    <lineage>
        <taxon>Eukaryota</taxon>
        <taxon>Fungi</taxon>
        <taxon>Dikarya</taxon>
        <taxon>Basidiomycota</taxon>
        <taxon>Agaricomycotina</taxon>
        <taxon>Agaricomycetes</taxon>
        <taxon>Agaricomycetidae</taxon>
        <taxon>Atheliales</taxon>
        <taxon>Atheliaceae</taxon>
        <taxon>Piloderma</taxon>
    </lineage>
</organism>
<dbReference type="Proteomes" id="UP000054166">
    <property type="component" value="Unassembled WGS sequence"/>
</dbReference>
<gene>
    <name evidence="3" type="ORF">PILCRDRAFT_15397</name>
</gene>
<proteinExistence type="predicted"/>
<dbReference type="EMBL" id="KN833088">
    <property type="protein sequence ID" value="KIM73250.1"/>
    <property type="molecule type" value="Genomic_DNA"/>
</dbReference>
<feature type="coiled-coil region" evidence="1">
    <location>
        <begin position="65"/>
        <end position="113"/>
    </location>
</feature>
<evidence type="ECO:0000313" key="4">
    <source>
        <dbReference type="Proteomes" id="UP000054166"/>
    </source>
</evidence>
<feature type="compositionally biased region" description="Polar residues" evidence="2">
    <location>
        <begin position="13"/>
        <end position="22"/>
    </location>
</feature>
<dbReference type="AlphaFoldDB" id="A0A0C3EKX6"/>
<feature type="region of interest" description="Disordered" evidence="2">
    <location>
        <begin position="1"/>
        <end position="22"/>
    </location>
</feature>
<feature type="compositionally biased region" description="Basic and acidic residues" evidence="2">
    <location>
        <begin position="1"/>
        <end position="12"/>
    </location>
</feature>
<accession>A0A0C3EKX6</accession>
<evidence type="ECO:0000256" key="2">
    <source>
        <dbReference type="SAM" id="MobiDB-lite"/>
    </source>
</evidence>
<dbReference type="InParanoid" id="A0A0C3EKX6"/>
<dbReference type="OrthoDB" id="3052721at2759"/>
<dbReference type="STRING" id="765440.A0A0C3EKX6"/>